<reference evidence="1 2" key="1">
    <citation type="submission" date="2018-06" db="EMBL/GenBank/DDBJ databases">
        <authorList>
            <consortium name="Pathogen Informatics"/>
            <person name="Doyle S."/>
        </authorList>
    </citation>
    <scope>NUCLEOTIDE SEQUENCE [LARGE SCALE GENOMIC DNA]</scope>
    <source>
        <strain evidence="1 2">NCTC12224</strain>
    </source>
</reference>
<name>A0A380KFT2_9STRE</name>
<evidence type="ECO:0000313" key="2">
    <source>
        <dbReference type="Proteomes" id="UP000254924"/>
    </source>
</evidence>
<sequence>MDLDDKLYHMTNVLMDLCDKLELKNRSTFILKYNLSQEESRTIDTIFLELLSNETQVTIDTFTDIVNNRLERHFSKPVIEELLEVYADYQPKAIKRVKL</sequence>
<proteinExistence type="predicted"/>
<organism evidence="1 2">
    <name type="scientific">Streptococcus hyointestinalis</name>
    <dbReference type="NCBI Taxonomy" id="1337"/>
    <lineage>
        <taxon>Bacteria</taxon>
        <taxon>Bacillati</taxon>
        <taxon>Bacillota</taxon>
        <taxon>Bacilli</taxon>
        <taxon>Lactobacillales</taxon>
        <taxon>Streptococcaceae</taxon>
        <taxon>Streptococcus</taxon>
    </lineage>
</organism>
<dbReference type="OrthoDB" id="9872852at2"/>
<dbReference type="GeneID" id="78357927"/>
<gene>
    <name evidence="1" type="ORF">NCTC12224_02708</name>
</gene>
<accession>A0A380KFT2</accession>
<dbReference type="AlphaFoldDB" id="A0A380KFT2"/>
<dbReference type="EMBL" id="UHFN01000007">
    <property type="protein sequence ID" value="SUN63952.1"/>
    <property type="molecule type" value="Genomic_DNA"/>
</dbReference>
<evidence type="ECO:0000313" key="1">
    <source>
        <dbReference type="EMBL" id="SUN63952.1"/>
    </source>
</evidence>
<dbReference type="Proteomes" id="UP000254924">
    <property type="component" value="Unassembled WGS sequence"/>
</dbReference>
<protein>
    <submittedName>
        <fullName evidence="1">Uncharacterized protein</fullName>
    </submittedName>
</protein>
<dbReference type="RefSeq" id="WP_115271489.1">
    <property type="nucleotide sequence ID" value="NZ_JBNPNB010000071.1"/>
</dbReference>
<keyword evidence="2" id="KW-1185">Reference proteome</keyword>